<comment type="caution">
    <text evidence="1">The sequence shown here is derived from an EMBL/GenBank/DDBJ whole genome shotgun (WGS) entry which is preliminary data.</text>
</comment>
<gene>
    <name evidence="1" type="ORF">TRIATDRAFT_303105</name>
</gene>
<accession>G9PBU4</accession>
<protein>
    <submittedName>
        <fullName evidence="1">Uncharacterized protein</fullName>
    </submittedName>
</protein>
<evidence type="ECO:0000313" key="1">
    <source>
        <dbReference type="EMBL" id="EHK39838.1"/>
    </source>
</evidence>
<dbReference type="AlphaFoldDB" id="G9PBU4"/>
<organism evidence="1 2">
    <name type="scientific">Hypocrea atroviridis (strain ATCC 20476 / IMI 206040)</name>
    <name type="common">Trichoderma atroviride</name>
    <dbReference type="NCBI Taxonomy" id="452589"/>
    <lineage>
        <taxon>Eukaryota</taxon>
        <taxon>Fungi</taxon>
        <taxon>Dikarya</taxon>
        <taxon>Ascomycota</taxon>
        <taxon>Pezizomycotina</taxon>
        <taxon>Sordariomycetes</taxon>
        <taxon>Hypocreomycetidae</taxon>
        <taxon>Hypocreales</taxon>
        <taxon>Hypocreaceae</taxon>
        <taxon>Trichoderma</taxon>
    </lineage>
</organism>
<evidence type="ECO:0000313" key="2">
    <source>
        <dbReference type="Proteomes" id="UP000005426"/>
    </source>
</evidence>
<name>G9PBU4_HYPAI</name>
<dbReference type="GeneID" id="25782507"/>
<dbReference type="OrthoDB" id="4106209at2759"/>
<dbReference type="KEGG" id="tatv:25782507"/>
<dbReference type="OMA" id="GSFGAHI"/>
<dbReference type="HOGENOM" id="CLU_048612_1_0_1"/>
<proteinExistence type="predicted"/>
<feature type="non-terminal residue" evidence="1">
    <location>
        <position position="231"/>
    </location>
</feature>
<dbReference type="eggNOG" id="ENOG502SHH7">
    <property type="taxonomic scope" value="Eukaryota"/>
</dbReference>
<dbReference type="EMBL" id="ABDG02000029">
    <property type="protein sequence ID" value="EHK39838.1"/>
    <property type="molecule type" value="Genomic_DNA"/>
</dbReference>
<keyword evidence="2" id="KW-1185">Reference proteome</keyword>
<reference evidence="1 2" key="1">
    <citation type="journal article" date="2011" name="Genome Biol.">
        <title>Comparative genome sequence analysis underscores mycoparasitism as the ancestral life style of Trichoderma.</title>
        <authorList>
            <person name="Kubicek C.P."/>
            <person name="Herrera-Estrella A."/>
            <person name="Seidl-Seiboth V."/>
            <person name="Martinez D.A."/>
            <person name="Druzhinina I.S."/>
            <person name="Thon M."/>
            <person name="Zeilinger S."/>
            <person name="Casas-Flores S."/>
            <person name="Horwitz B.A."/>
            <person name="Mukherjee P.K."/>
            <person name="Mukherjee M."/>
            <person name="Kredics L."/>
            <person name="Alcaraz L.D."/>
            <person name="Aerts A."/>
            <person name="Antal Z."/>
            <person name="Atanasova L."/>
            <person name="Cervantes-Badillo M.G."/>
            <person name="Challacombe J."/>
            <person name="Chertkov O."/>
            <person name="McCluskey K."/>
            <person name="Coulpier F."/>
            <person name="Deshpande N."/>
            <person name="von Doehren H."/>
            <person name="Ebbole D.J."/>
            <person name="Esquivel-Naranjo E.U."/>
            <person name="Fekete E."/>
            <person name="Flipphi M."/>
            <person name="Glaser F."/>
            <person name="Gomez-Rodriguez E.Y."/>
            <person name="Gruber S."/>
            <person name="Han C."/>
            <person name="Henrissat B."/>
            <person name="Hermosa R."/>
            <person name="Hernandez-Onate M."/>
            <person name="Karaffa L."/>
            <person name="Kosti I."/>
            <person name="Le Crom S."/>
            <person name="Lindquist E."/>
            <person name="Lucas S."/>
            <person name="Luebeck M."/>
            <person name="Luebeck P.S."/>
            <person name="Margeot A."/>
            <person name="Metz B."/>
            <person name="Misra M."/>
            <person name="Nevalainen H."/>
            <person name="Omann M."/>
            <person name="Packer N."/>
            <person name="Perrone G."/>
            <person name="Uresti-Rivera E.E."/>
            <person name="Salamov A."/>
            <person name="Schmoll M."/>
            <person name="Seiboth B."/>
            <person name="Shapiro H."/>
            <person name="Sukno S."/>
            <person name="Tamayo-Ramos J.A."/>
            <person name="Tisch D."/>
            <person name="Wiest A."/>
            <person name="Wilkinson H.H."/>
            <person name="Zhang M."/>
            <person name="Coutinho P.M."/>
            <person name="Kenerley C.M."/>
            <person name="Monte E."/>
            <person name="Baker S.E."/>
            <person name="Grigoriev I.V."/>
        </authorList>
    </citation>
    <scope>NUCLEOTIDE SEQUENCE [LARGE SCALE GENOMIC DNA]</scope>
    <source>
        <strain evidence="2">ATCC 20476 / IMI 206040</strain>
    </source>
</reference>
<dbReference type="STRING" id="452589.G9PBU4"/>
<sequence length="231" mass="26507">MRGRPVEVLVYEYMFPKPKTFDPQDFQALLQRSLIPEVRQETHAFYGHLETAEAKYPGLDYTHPTHRIRLSRWSWHRRLFRAFDGLGLTHAEISALTKWEGTKWAKEKFEKEQGVFIRDTAADGLPDWTEPASRASAQQGRSVRIHTIDISSLDDDENMETEESDEELASVGVSLNQQLRAQAARREAGDTSAVLDEEWEQWLKNAIESGELAILTERMTEEMLGQSQSSN</sequence>
<dbReference type="Proteomes" id="UP000005426">
    <property type="component" value="Unassembled WGS sequence"/>
</dbReference>